<keyword evidence="5 6" id="KW-0206">Cytoskeleton</keyword>
<dbReference type="PIRSF" id="PIRSF016315">
    <property type="entry name" value="ARP2/3_P21-Arc"/>
    <property type="match status" value="1"/>
</dbReference>
<dbReference type="AlphaFoldDB" id="A0A6G1S3Q4"/>
<dbReference type="EMBL" id="GGYP01000218">
    <property type="protein sequence ID" value="MDE44989.1"/>
    <property type="molecule type" value="Transcribed_RNA"/>
</dbReference>
<evidence type="ECO:0000256" key="6">
    <source>
        <dbReference type="PIRNR" id="PIRNR016315"/>
    </source>
</evidence>
<proteinExistence type="inferred from homology"/>
<evidence type="ECO:0000256" key="1">
    <source>
        <dbReference type="ARBA" id="ARBA00004245"/>
    </source>
</evidence>
<evidence type="ECO:0000313" key="7">
    <source>
        <dbReference type="EMBL" id="MDE44989.1"/>
    </source>
</evidence>
<comment type="function">
    <text evidence="6">Functions as component of the Arp2/3 complex which is involved in regulation of actin polymerization and together with an activating nucleation-promoting factor (NPF) mediates the formation of branched actin networks.</text>
</comment>
<protein>
    <recommendedName>
        <fullName evidence="6">Actin-related protein 2/3 complex subunit 3</fullName>
    </recommendedName>
</protein>
<evidence type="ECO:0000256" key="5">
    <source>
        <dbReference type="ARBA" id="ARBA00023212"/>
    </source>
</evidence>
<evidence type="ECO:0000256" key="3">
    <source>
        <dbReference type="ARBA" id="ARBA00022490"/>
    </source>
</evidence>
<comment type="subunit">
    <text evidence="6">Component of the Arp2/3 complex.</text>
</comment>
<dbReference type="SUPFAM" id="SSF69060">
    <property type="entry name" value="Arp2/3 complex 21 kDa subunit ARPC3"/>
    <property type="match status" value="1"/>
</dbReference>
<dbReference type="PANTHER" id="PTHR12391">
    <property type="entry name" value="ARP2/3 COMPLEX 21 KD SUBUNIT"/>
    <property type="match status" value="1"/>
</dbReference>
<dbReference type="Pfam" id="PF04062">
    <property type="entry name" value="P21-Arc"/>
    <property type="match status" value="1"/>
</dbReference>
<keyword evidence="3 6" id="KW-0963">Cytoplasm</keyword>
<comment type="subcellular location">
    <subcellularLocation>
        <location evidence="1 6">Cytoplasm</location>
        <location evidence="1 6">Cytoskeleton</location>
    </subcellularLocation>
</comment>
<name>A0A6G1S3Q4_9ACAR</name>
<reference evidence="7" key="1">
    <citation type="submission" date="2018-10" db="EMBL/GenBank/DDBJ databases">
        <title>Transcriptome assembly of Aceria tosichella (Wheat curl mite) Type 2.</title>
        <authorList>
            <person name="Scully E.D."/>
            <person name="Geib S.M."/>
            <person name="Palmer N.A."/>
            <person name="Gupta A.K."/>
            <person name="Sarath G."/>
            <person name="Tatineni S."/>
        </authorList>
    </citation>
    <scope>NUCLEOTIDE SEQUENCE</scope>
    <source>
        <strain evidence="7">LincolnNE</strain>
    </source>
</reference>
<organism evidence="7">
    <name type="scientific">Aceria tosichella</name>
    <name type="common">wheat curl mite</name>
    <dbReference type="NCBI Taxonomy" id="561515"/>
    <lineage>
        <taxon>Eukaryota</taxon>
        <taxon>Metazoa</taxon>
        <taxon>Ecdysozoa</taxon>
        <taxon>Arthropoda</taxon>
        <taxon>Chelicerata</taxon>
        <taxon>Arachnida</taxon>
        <taxon>Acari</taxon>
        <taxon>Acariformes</taxon>
        <taxon>Trombidiformes</taxon>
        <taxon>Prostigmata</taxon>
        <taxon>Eupodina</taxon>
        <taxon>Eriophyoidea</taxon>
        <taxon>Eriophyidae</taxon>
        <taxon>Eriophyinae</taxon>
        <taxon>Aceriini</taxon>
        <taxon>Aceria</taxon>
    </lineage>
</organism>
<evidence type="ECO:0000256" key="4">
    <source>
        <dbReference type="ARBA" id="ARBA00023203"/>
    </source>
</evidence>
<dbReference type="InterPro" id="IPR036753">
    <property type="entry name" value="ARPC3_sf"/>
</dbReference>
<gene>
    <name evidence="7" type="primary">Arpc3</name>
    <name evidence="7" type="ORF">g.18678</name>
</gene>
<dbReference type="GO" id="GO:0005885">
    <property type="term" value="C:Arp2/3 protein complex"/>
    <property type="evidence" value="ECO:0007669"/>
    <property type="project" value="UniProtKB-UniRule"/>
</dbReference>
<accession>A0A6G1S3Q4</accession>
<dbReference type="Gene3D" id="1.10.1760.10">
    <property type="entry name" value="Actin-related protein 2/3 complex subunit 3"/>
    <property type="match status" value="1"/>
</dbReference>
<comment type="similarity">
    <text evidence="2 6">Belongs to the ARPC3 family.</text>
</comment>
<sequence length="181" mass="21303">MPAYHSKLANVGGTLGNMAYLTFRTKFRGPVQVCDEKHLLDGELDIIDEALLYFKPNVFFRTYEIQSDADRVIIYLTLFITECLKRLQKCTSRDQATQEMYSLAISRFDIPGDPNFPLNSMFHRPSKQEHVELMKNYMTQLRQECSLRLVDRVYPEPNQSKPSKWWICFSKRRFMDISLSK</sequence>
<dbReference type="GO" id="GO:0034314">
    <property type="term" value="P:Arp2/3 complex-mediated actin nucleation"/>
    <property type="evidence" value="ECO:0007669"/>
    <property type="project" value="UniProtKB-UniRule"/>
</dbReference>
<keyword evidence="4 6" id="KW-0009">Actin-binding</keyword>
<dbReference type="GO" id="GO:0030833">
    <property type="term" value="P:regulation of actin filament polymerization"/>
    <property type="evidence" value="ECO:0007669"/>
    <property type="project" value="InterPro"/>
</dbReference>
<dbReference type="InterPro" id="IPR007204">
    <property type="entry name" value="ARPC3"/>
</dbReference>
<dbReference type="GO" id="GO:0003779">
    <property type="term" value="F:actin binding"/>
    <property type="evidence" value="ECO:0007669"/>
    <property type="project" value="UniProtKB-KW"/>
</dbReference>
<evidence type="ECO:0000256" key="2">
    <source>
        <dbReference type="ARBA" id="ARBA00010856"/>
    </source>
</evidence>